<reference evidence="1 2" key="2">
    <citation type="journal article" date="2022" name="Mol. Ecol. Resour.">
        <title>The genomes of chicory, endive, great burdock and yacon provide insights into Asteraceae paleo-polyploidization history and plant inulin production.</title>
        <authorList>
            <person name="Fan W."/>
            <person name="Wang S."/>
            <person name="Wang H."/>
            <person name="Wang A."/>
            <person name="Jiang F."/>
            <person name="Liu H."/>
            <person name="Zhao H."/>
            <person name="Xu D."/>
            <person name="Zhang Y."/>
        </authorList>
    </citation>
    <scope>NUCLEOTIDE SEQUENCE [LARGE SCALE GENOMIC DNA]</scope>
    <source>
        <strain evidence="2">cv. Yunnan</strain>
        <tissue evidence="1">Leaves</tissue>
    </source>
</reference>
<gene>
    <name evidence="1" type="ORF">L1987_48665</name>
</gene>
<evidence type="ECO:0000313" key="2">
    <source>
        <dbReference type="Proteomes" id="UP001056120"/>
    </source>
</evidence>
<sequence>MSLTLTMKKMKRKQGFFSALKDGVIRDLSPVRSRSKSPVMSSSPMFGLLRRRPKQLKNGEPLVERFGSIIGEMLVSLYEGPDEHGSELGDSKGVGPAIGGGG</sequence>
<comment type="caution">
    <text evidence="1">The sequence shown here is derived from an EMBL/GenBank/DDBJ whole genome shotgun (WGS) entry which is preliminary data.</text>
</comment>
<proteinExistence type="predicted"/>
<dbReference type="EMBL" id="CM042033">
    <property type="protein sequence ID" value="KAI3774121.1"/>
    <property type="molecule type" value="Genomic_DNA"/>
</dbReference>
<protein>
    <submittedName>
        <fullName evidence="1">Uncharacterized protein</fullName>
    </submittedName>
</protein>
<evidence type="ECO:0000313" key="1">
    <source>
        <dbReference type="EMBL" id="KAI3774121.1"/>
    </source>
</evidence>
<dbReference type="Proteomes" id="UP001056120">
    <property type="component" value="Linkage Group LG16"/>
</dbReference>
<accession>A0ACB9FTH7</accession>
<name>A0ACB9FTH7_9ASTR</name>
<keyword evidence="2" id="KW-1185">Reference proteome</keyword>
<reference evidence="2" key="1">
    <citation type="journal article" date="2022" name="Mol. Ecol. Resour.">
        <title>The genomes of chicory, endive, great burdock and yacon provide insights into Asteraceae palaeo-polyploidization history and plant inulin production.</title>
        <authorList>
            <person name="Fan W."/>
            <person name="Wang S."/>
            <person name="Wang H."/>
            <person name="Wang A."/>
            <person name="Jiang F."/>
            <person name="Liu H."/>
            <person name="Zhao H."/>
            <person name="Xu D."/>
            <person name="Zhang Y."/>
        </authorList>
    </citation>
    <scope>NUCLEOTIDE SEQUENCE [LARGE SCALE GENOMIC DNA]</scope>
    <source>
        <strain evidence="2">cv. Yunnan</strain>
    </source>
</reference>
<organism evidence="1 2">
    <name type="scientific">Smallanthus sonchifolius</name>
    <dbReference type="NCBI Taxonomy" id="185202"/>
    <lineage>
        <taxon>Eukaryota</taxon>
        <taxon>Viridiplantae</taxon>
        <taxon>Streptophyta</taxon>
        <taxon>Embryophyta</taxon>
        <taxon>Tracheophyta</taxon>
        <taxon>Spermatophyta</taxon>
        <taxon>Magnoliopsida</taxon>
        <taxon>eudicotyledons</taxon>
        <taxon>Gunneridae</taxon>
        <taxon>Pentapetalae</taxon>
        <taxon>asterids</taxon>
        <taxon>campanulids</taxon>
        <taxon>Asterales</taxon>
        <taxon>Asteraceae</taxon>
        <taxon>Asteroideae</taxon>
        <taxon>Heliantheae alliance</taxon>
        <taxon>Millerieae</taxon>
        <taxon>Smallanthus</taxon>
    </lineage>
</organism>